<dbReference type="Gene3D" id="1.20.200.10">
    <property type="entry name" value="Fumarase/aspartase (Central domain)"/>
    <property type="match status" value="1"/>
</dbReference>
<evidence type="ECO:0000256" key="2">
    <source>
        <dbReference type="RuleBase" id="RU361172"/>
    </source>
</evidence>
<dbReference type="GO" id="GO:0004018">
    <property type="term" value="F:N6-(1,2-dicarboxyethyl)AMP AMP-lyase (fumarate-forming) activity"/>
    <property type="evidence" value="ECO:0007669"/>
    <property type="project" value="InterPro"/>
</dbReference>
<name>A0A9C7PYH6_9RHOD</name>
<dbReference type="Proteomes" id="UP001061958">
    <property type="component" value="Unassembled WGS sequence"/>
</dbReference>
<gene>
    <name evidence="4" type="ORF">GpartN1_g5034.t1</name>
</gene>
<dbReference type="SMART" id="SM00998">
    <property type="entry name" value="ADSL_C"/>
    <property type="match status" value="1"/>
</dbReference>
<dbReference type="InterPro" id="IPR022761">
    <property type="entry name" value="Fumarate_lyase_N"/>
</dbReference>
<sequence>MEHCGVVGFVDQKPFGRIVFHPQTNICVSYRVERKYWLPHRMSLADENAASNYRTNTSSSQVHPEPQYVSPLSTRYASKSMRENFSDENRFRLWRQLWLVLAESQHQLGLEYITREQLAALENAPPIDFELAQSYERQLRHDVMSHVYALGDQVPIAKPIIHLGATSCYVTDNSEVIQMRNGLDILIPMLWSVISRLSSFALKYKDLETLAFTHFQPAQPTTVGKRACLWIQDFLFDVEQLEYVRKKLRLRGVKGTTGTQASFLSLFDGNHEKVKLLDDMVTKKMGFDEHWQVTGQTYTRKQDYWVVSTLAGIGQSAAKMANDIRLLQHMKEVEEPFETKQIGSSAMAYKRNPMRCERINSLARFLQSLVINPAETASTQWLERTLDDSANRRLAISEAFLSTDAILQLCLNVSNGLVVYPQVIKRNLAKELPFMATETILMSAVRAGGDRQVLHEEIRKMSMEAAAKIKEFGEENDLIERIKANPHFASIHKQLEEICHPKHFVGRAPQQVEEFLQHIHRELKERNLTLHEGDEVKV</sequence>
<comment type="similarity">
    <text evidence="2">Belongs to the lyase 1 family. Adenylosuccinate lyase subfamily.</text>
</comment>
<dbReference type="Pfam" id="PF00206">
    <property type="entry name" value="Lyase_1"/>
    <property type="match status" value="1"/>
</dbReference>
<dbReference type="AlphaFoldDB" id="A0A9C7PYH6"/>
<reference evidence="4" key="2">
    <citation type="submission" date="2022-01" db="EMBL/GenBank/DDBJ databases">
        <authorList>
            <person name="Hirooka S."/>
            <person name="Miyagishima S.Y."/>
        </authorList>
    </citation>
    <scope>NUCLEOTIDE SEQUENCE</scope>
    <source>
        <strain evidence="4">NBRC 102759</strain>
    </source>
</reference>
<reference evidence="4" key="1">
    <citation type="journal article" date="2022" name="Proc. Natl. Acad. Sci. U.S.A.">
        <title>Life cycle and functional genomics of the unicellular red alga Galdieria for elucidating algal and plant evolution and industrial use.</title>
        <authorList>
            <person name="Hirooka S."/>
            <person name="Itabashi T."/>
            <person name="Ichinose T.M."/>
            <person name="Onuma R."/>
            <person name="Fujiwara T."/>
            <person name="Yamashita S."/>
            <person name="Jong L.W."/>
            <person name="Tomita R."/>
            <person name="Iwane A.H."/>
            <person name="Miyagishima S.Y."/>
        </authorList>
    </citation>
    <scope>NUCLEOTIDE SEQUENCE</scope>
    <source>
        <strain evidence="4">NBRC 102759</strain>
    </source>
</reference>
<dbReference type="GO" id="GO:0070626">
    <property type="term" value="F:(S)-2-(5-amino-1-(5-phospho-D-ribosyl)imidazole-4-carboxamido) succinate lyase (fumarate-forming) activity"/>
    <property type="evidence" value="ECO:0007669"/>
    <property type="project" value="TreeGrafter"/>
</dbReference>
<comment type="catalytic activity">
    <reaction evidence="2">
        <text>(2S)-2-[5-amino-1-(5-phospho-beta-D-ribosyl)imidazole-4-carboxamido]succinate = 5-amino-1-(5-phospho-beta-D-ribosyl)imidazole-4-carboxamide + fumarate</text>
        <dbReference type="Rhea" id="RHEA:23920"/>
        <dbReference type="ChEBI" id="CHEBI:29806"/>
        <dbReference type="ChEBI" id="CHEBI:58443"/>
        <dbReference type="ChEBI" id="CHEBI:58475"/>
        <dbReference type="EC" id="4.3.2.2"/>
    </reaction>
</comment>
<dbReference type="CDD" id="cd03302">
    <property type="entry name" value="Adenylsuccinate_lyase_2"/>
    <property type="match status" value="1"/>
</dbReference>
<dbReference type="EMBL" id="BQMJ01000041">
    <property type="protein sequence ID" value="GJQ13243.1"/>
    <property type="molecule type" value="Genomic_DNA"/>
</dbReference>
<comment type="pathway">
    <text evidence="2">Purine metabolism; AMP biosynthesis via de novo pathway; AMP from IMP: step 2/2.</text>
</comment>
<evidence type="ECO:0000256" key="1">
    <source>
        <dbReference type="ARBA" id="ARBA00023239"/>
    </source>
</evidence>
<organism evidence="4 5">
    <name type="scientific">Galdieria partita</name>
    <dbReference type="NCBI Taxonomy" id="83374"/>
    <lineage>
        <taxon>Eukaryota</taxon>
        <taxon>Rhodophyta</taxon>
        <taxon>Bangiophyceae</taxon>
        <taxon>Galdieriales</taxon>
        <taxon>Galdieriaceae</taxon>
        <taxon>Galdieria</taxon>
    </lineage>
</organism>
<dbReference type="NCBIfam" id="TIGR00928">
    <property type="entry name" value="purB"/>
    <property type="match status" value="1"/>
</dbReference>
<dbReference type="InterPro" id="IPR000362">
    <property type="entry name" value="Fumarate_lyase_fam"/>
</dbReference>
<dbReference type="InterPro" id="IPR004769">
    <property type="entry name" value="Pur_lyase"/>
</dbReference>
<dbReference type="PANTHER" id="PTHR43172">
    <property type="entry name" value="ADENYLOSUCCINATE LYASE"/>
    <property type="match status" value="1"/>
</dbReference>
<evidence type="ECO:0000313" key="5">
    <source>
        <dbReference type="Proteomes" id="UP001061958"/>
    </source>
</evidence>
<dbReference type="InterPro" id="IPR019468">
    <property type="entry name" value="AdenyloSucc_lyase_C"/>
</dbReference>
<feature type="domain" description="Adenylosuccinate lyase C-terminal" evidence="3">
    <location>
        <begin position="432"/>
        <end position="516"/>
    </location>
</feature>
<dbReference type="Gene3D" id="1.10.275.60">
    <property type="match status" value="1"/>
</dbReference>
<dbReference type="Pfam" id="PF10397">
    <property type="entry name" value="ADSL_C"/>
    <property type="match status" value="1"/>
</dbReference>
<dbReference type="GO" id="GO:0044208">
    <property type="term" value="P:'de novo' AMP biosynthetic process"/>
    <property type="evidence" value="ECO:0007669"/>
    <property type="project" value="TreeGrafter"/>
</dbReference>
<keyword evidence="2" id="KW-0658">Purine biosynthesis</keyword>
<dbReference type="GO" id="GO:0005829">
    <property type="term" value="C:cytosol"/>
    <property type="evidence" value="ECO:0007669"/>
    <property type="project" value="TreeGrafter"/>
</dbReference>
<dbReference type="OrthoDB" id="406045at2759"/>
<dbReference type="EC" id="4.3.2.2" evidence="2"/>
<proteinExistence type="inferred from homology"/>
<dbReference type="PROSITE" id="PS00163">
    <property type="entry name" value="FUMARATE_LYASES"/>
    <property type="match status" value="1"/>
</dbReference>
<dbReference type="InterPro" id="IPR020557">
    <property type="entry name" value="Fumarate_lyase_CS"/>
</dbReference>
<dbReference type="PRINTS" id="PR00149">
    <property type="entry name" value="FUMRATELYASE"/>
</dbReference>
<protein>
    <recommendedName>
        <fullName evidence="2">Adenylosuccinate lyase</fullName>
        <shortName evidence="2">ASL</shortName>
        <ecNumber evidence="2">4.3.2.2</ecNumber>
    </recommendedName>
    <alternativeName>
        <fullName evidence="2">Adenylosuccinase</fullName>
    </alternativeName>
</protein>
<keyword evidence="5" id="KW-1185">Reference proteome</keyword>
<evidence type="ECO:0000259" key="3">
    <source>
        <dbReference type="SMART" id="SM00998"/>
    </source>
</evidence>
<dbReference type="PANTHER" id="PTHR43172:SF1">
    <property type="entry name" value="ADENYLOSUCCINATE LYASE"/>
    <property type="match status" value="1"/>
</dbReference>
<dbReference type="SUPFAM" id="SSF48557">
    <property type="entry name" value="L-aspartase-like"/>
    <property type="match status" value="1"/>
</dbReference>
<accession>A0A9C7PYH6</accession>
<keyword evidence="1 2" id="KW-0456">Lyase</keyword>
<dbReference type="Gene3D" id="1.10.40.30">
    <property type="entry name" value="Fumarase/aspartase (C-terminal domain)"/>
    <property type="match status" value="1"/>
</dbReference>
<comment type="catalytic activity">
    <reaction evidence="2">
        <text>N(6)-(1,2-dicarboxyethyl)-AMP = fumarate + AMP</text>
        <dbReference type="Rhea" id="RHEA:16853"/>
        <dbReference type="ChEBI" id="CHEBI:29806"/>
        <dbReference type="ChEBI" id="CHEBI:57567"/>
        <dbReference type="ChEBI" id="CHEBI:456215"/>
        <dbReference type="EC" id="4.3.2.2"/>
    </reaction>
</comment>
<evidence type="ECO:0000313" key="4">
    <source>
        <dbReference type="EMBL" id="GJQ13243.1"/>
    </source>
</evidence>
<comment type="caution">
    <text evidence="4">The sequence shown here is derived from an EMBL/GenBank/DDBJ whole genome shotgun (WGS) entry which is preliminary data.</text>
</comment>
<dbReference type="InterPro" id="IPR008948">
    <property type="entry name" value="L-Aspartase-like"/>
</dbReference>
<comment type="pathway">
    <text evidence="2">Purine metabolism; IMP biosynthesis via de novo pathway; 5-amino-1-(5-phospho-D-ribosyl)imidazole-4-carboxamide from 5-amino-1-(5-phospho-D-ribosyl)imidazole-4-carboxylate: step 2/2.</text>
</comment>